<dbReference type="Pfam" id="PF03886">
    <property type="entry name" value="ABC_trans_aux"/>
    <property type="match status" value="1"/>
</dbReference>
<sequence length="199" mass="21118">MLRILTAGLCAFSLTACISVLPEPKVPHGLYRFGPMEAEYDLQASVIVRQPDASRLVAGRAIAAVDESGAVRLVPGVEWTDSSMHLMQMAMLDLLEGPGGKTAVSPDAGGLADYELFWTVTDFSLAGTTGHCRIRASLLDGRSRDVLEQTVVSASADAIGKGNPARAKALAEAGRKCVRDVAAFVTEKAVPRKENTSEF</sequence>
<dbReference type="Proteomes" id="UP000027037">
    <property type="component" value="Unassembled WGS sequence"/>
</dbReference>
<feature type="domain" description="ABC-type transport auxiliary lipoprotein component" evidence="1">
    <location>
        <begin position="42"/>
        <end position="182"/>
    </location>
</feature>
<dbReference type="PATRIC" id="fig|1280946.3.peg.2227"/>
<organism evidence="2 3">
    <name type="scientific">Hyphomonas beringensis</name>
    <dbReference type="NCBI Taxonomy" id="1280946"/>
    <lineage>
        <taxon>Bacteria</taxon>
        <taxon>Pseudomonadati</taxon>
        <taxon>Pseudomonadota</taxon>
        <taxon>Alphaproteobacteria</taxon>
        <taxon>Hyphomonadales</taxon>
        <taxon>Hyphomonadaceae</taxon>
        <taxon>Hyphomonas</taxon>
    </lineage>
</organism>
<proteinExistence type="predicted"/>
<evidence type="ECO:0000313" key="3">
    <source>
        <dbReference type="Proteomes" id="UP000027037"/>
    </source>
</evidence>
<evidence type="ECO:0000313" key="2">
    <source>
        <dbReference type="EMBL" id="KCZ54056.1"/>
    </source>
</evidence>
<dbReference type="eggNOG" id="COG3218">
    <property type="taxonomic scope" value="Bacteria"/>
</dbReference>
<dbReference type="PROSITE" id="PS51257">
    <property type="entry name" value="PROKAR_LIPOPROTEIN"/>
    <property type="match status" value="1"/>
</dbReference>
<dbReference type="OrthoDB" id="7618596at2"/>
<dbReference type="RefSeq" id="WP_034796760.1">
    <property type="nucleotide sequence ID" value="NZ_AWFF01000043.1"/>
</dbReference>
<dbReference type="STRING" id="1280946.HY29_03015"/>
<protein>
    <recommendedName>
        <fullName evidence="1">ABC-type transport auxiliary lipoprotein component domain-containing protein</fullName>
    </recommendedName>
</protein>
<keyword evidence="3" id="KW-1185">Reference proteome</keyword>
<dbReference type="AlphaFoldDB" id="A0A062U170"/>
<dbReference type="InterPro" id="IPR005586">
    <property type="entry name" value="ABC_trans_aux"/>
</dbReference>
<evidence type="ECO:0000259" key="1">
    <source>
        <dbReference type="Pfam" id="PF03886"/>
    </source>
</evidence>
<accession>A0A062U170</accession>
<reference evidence="2 3" key="1">
    <citation type="journal article" date="2014" name="Antonie Van Leeuwenhoek">
        <title>Hyphomonas beringensis sp. nov. and Hyphomonas chukchiensis sp. nov., isolated from surface seawater of the Bering Sea and Chukchi Sea.</title>
        <authorList>
            <person name="Li C."/>
            <person name="Lai Q."/>
            <person name="Li G."/>
            <person name="Dong C."/>
            <person name="Wang J."/>
            <person name="Liao Y."/>
            <person name="Shao Z."/>
        </authorList>
    </citation>
    <scope>NUCLEOTIDE SEQUENCE [LARGE SCALE GENOMIC DNA]</scope>
    <source>
        <strain evidence="2 3">25B14_1</strain>
    </source>
</reference>
<name>A0A062U170_9PROT</name>
<dbReference type="SUPFAM" id="SSF159594">
    <property type="entry name" value="XCC0632-like"/>
    <property type="match status" value="1"/>
</dbReference>
<dbReference type="Gene3D" id="3.40.50.10610">
    <property type="entry name" value="ABC-type transport auxiliary lipoprotein component"/>
    <property type="match status" value="1"/>
</dbReference>
<dbReference type="EMBL" id="AWFF01000043">
    <property type="protein sequence ID" value="KCZ54056.1"/>
    <property type="molecule type" value="Genomic_DNA"/>
</dbReference>
<gene>
    <name evidence="2" type="ORF">HY29_03015</name>
</gene>
<comment type="caution">
    <text evidence="2">The sequence shown here is derived from an EMBL/GenBank/DDBJ whole genome shotgun (WGS) entry which is preliminary data.</text>
</comment>